<dbReference type="EMBL" id="MU806728">
    <property type="protein sequence ID" value="KAJ3833291.1"/>
    <property type="molecule type" value="Genomic_DNA"/>
</dbReference>
<dbReference type="Proteomes" id="UP001163846">
    <property type="component" value="Unassembled WGS sequence"/>
</dbReference>
<protein>
    <submittedName>
        <fullName evidence="1">Uncharacterized protein</fullName>
    </submittedName>
</protein>
<name>A0AA38NZ62_9AGAR</name>
<organism evidence="1 2">
    <name type="scientific">Lentinula raphanica</name>
    <dbReference type="NCBI Taxonomy" id="153919"/>
    <lineage>
        <taxon>Eukaryota</taxon>
        <taxon>Fungi</taxon>
        <taxon>Dikarya</taxon>
        <taxon>Basidiomycota</taxon>
        <taxon>Agaricomycotina</taxon>
        <taxon>Agaricomycetes</taxon>
        <taxon>Agaricomycetidae</taxon>
        <taxon>Agaricales</taxon>
        <taxon>Marasmiineae</taxon>
        <taxon>Omphalotaceae</taxon>
        <taxon>Lentinula</taxon>
    </lineage>
</organism>
<proteinExistence type="predicted"/>
<dbReference type="AlphaFoldDB" id="A0AA38NZ62"/>
<sequence length="189" mass="21823">MSDPSILHRESLSLRQEGFIRNDDVCLLIMIISISTFVLYTSRPSSTPPSKTIPDLTHERRSPLNRYCEFDRASLLKVSTRIRVCSLRRWKVAENLNGPFRSRSPTSFILLPTLTSRIDASPYIRDVVVVTSRLKEISMHRKWVQDGQRSERSVRERRLLSEFFYMCIRVGAHSRGGSWLVSSSHRPCA</sequence>
<evidence type="ECO:0000313" key="1">
    <source>
        <dbReference type="EMBL" id="KAJ3833291.1"/>
    </source>
</evidence>
<comment type="caution">
    <text evidence="1">The sequence shown here is derived from an EMBL/GenBank/DDBJ whole genome shotgun (WGS) entry which is preliminary data.</text>
</comment>
<accession>A0AA38NZ62</accession>
<keyword evidence="2" id="KW-1185">Reference proteome</keyword>
<evidence type="ECO:0000313" key="2">
    <source>
        <dbReference type="Proteomes" id="UP001163846"/>
    </source>
</evidence>
<gene>
    <name evidence="1" type="ORF">F5878DRAFT_413320</name>
</gene>
<reference evidence="1" key="1">
    <citation type="submission" date="2022-08" db="EMBL/GenBank/DDBJ databases">
        <authorList>
            <consortium name="DOE Joint Genome Institute"/>
            <person name="Min B."/>
            <person name="Riley R."/>
            <person name="Sierra-Patev S."/>
            <person name="Naranjo-Ortiz M."/>
            <person name="Looney B."/>
            <person name="Konkel Z."/>
            <person name="Slot J.C."/>
            <person name="Sakamoto Y."/>
            <person name="Steenwyk J.L."/>
            <person name="Rokas A."/>
            <person name="Carro J."/>
            <person name="Camarero S."/>
            <person name="Ferreira P."/>
            <person name="Molpeceres G."/>
            <person name="Ruiz-Duenas F.J."/>
            <person name="Serrano A."/>
            <person name="Henrissat B."/>
            <person name="Drula E."/>
            <person name="Hughes K.W."/>
            <person name="Mata J.L."/>
            <person name="Ishikawa N.K."/>
            <person name="Vargas-Isla R."/>
            <person name="Ushijima S."/>
            <person name="Smith C.A."/>
            <person name="Ahrendt S."/>
            <person name="Andreopoulos W."/>
            <person name="He G."/>
            <person name="Labutti K."/>
            <person name="Lipzen A."/>
            <person name="Ng V."/>
            <person name="Sandor L."/>
            <person name="Barry K."/>
            <person name="Martinez A.T."/>
            <person name="Xiao Y."/>
            <person name="Gibbons J.G."/>
            <person name="Terashima K."/>
            <person name="Hibbett D.S."/>
            <person name="Grigoriev I.V."/>
        </authorList>
    </citation>
    <scope>NUCLEOTIDE SEQUENCE</scope>
    <source>
        <strain evidence="1">TFB9207</strain>
    </source>
</reference>